<comment type="caution">
    <text evidence="23">The sequence shown here is derived from an EMBL/GenBank/DDBJ whole genome shotgun (WGS) entry which is preliminary data.</text>
</comment>
<keyword evidence="7" id="KW-0396">Initiation factor</keyword>
<evidence type="ECO:0000256" key="20">
    <source>
        <dbReference type="SAM" id="MobiDB-lite"/>
    </source>
</evidence>
<keyword evidence="18" id="KW-0648">Protein biosynthesis</keyword>
<comment type="similarity">
    <text evidence="4">Belongs to the WD repeat EIF2A family.</text>
</comment>
<evidence type="ECO:0000256" key="3">
    <source>
        <dbReference type="ARBA" id="ARBA00006478"/>
    </source>
</evidence>
<dbReference type="GO" id="GO:0043022">
    <property type="term" value="F:ribosome binding"/>
    <property type="evidence" value="ECO:0007669"/>
    <property type="project" value="TreeGrafter"/>
</dbReference>
<dbReference type="PROSITE" id="PS00114">
    <property type="entry name" value="PRPP_SYNTHASE"/>
    <property type="match status" value="1"/>
</dbReference>
<gene>
    <name evidence="23" type="ORF">RDB_LOCUS106842</name>
</gene>
<evidence type="ECO:0000256" key="13">
    <source>
        <dbReference type="ARBA" id="ARBA00022741"/>
    </source>
</evidence>
<keyword evidence="17" id="KW-0810">Translation regulation</keyword>
<keyword evidence="12" id="KW-0677">Repeat</keyword>
<evidence type="ECO:0000256" key="7">
    <source>
        <dbReference type="ARBA" id="ARBA00022540"/>
    </source>
</evidence>
<feature type="compositionally biased region" description="Polar residues" evidence="20">
    <location>
        <begin position="861"/>
        <end position="870"/>
    </location>
</feature>
<evidence type="ECO:0000256" key="10">
    <source>
        <dbReference type="ARBA" id="ARBA00022723"/>
    </source>
</evidence>
<keyword evidence="16" id="KW-0460">Magnesium</keyword>
<keyword evidence="9" id="KW-0808">Transferase</keyword>
<dbReference type="EMBL" id="CAJMWW010000103">
    <property type="protein sequence ID" value="CAE6444330.1"/>
    <property type="molecule type" value="Genomic_DNA"/>
</dbReference>
<reference evidence="23" key="1">
    <citation type="submission" date="2021-01" db="EMBL/GenBank/DDBJ databases">
        <authorList>
            <person name="Kaushik A."/>
        </authorList>
    </citation>
    <scope>NUCLEOTIDE SEQUENCE</scope>
    <source>
        <strain evidence="23">AG3-T5</strain>
    </source>
</reference>
<feature type="domain" description="Ribose-phosphate pyrophosphokinase N-terminal" evidence="22">
    <location>
        <begin position="8"/>
        <end position="124"/>
    </location>
</feature>
<comment type="cofactor">
    <cofactor evidence="1">
        <name>Mg(2+)</name>
        <dbReference type="ChEBI" id="CHEBI:18420"/>
    </cofactor>
</comment>
<evidence type="ECO:0000256" key="1">
    <source>
        <dbReference type="ARBA" id="ARBA00001946"/>
    </source>
</evidence>
<dbReference type="PANTHER" id="PTHR13227:SF0">
    <property type="entry name" value="EUKARYOTIC TRANSLATION INITIATION FACTOR 2A"/>
    <property type="match status" value="1"/>
</dbReference>
<dbReference type="AlphaFoldDB" id="A0A8H3AZU6"/>
<dbReference type="SMART" id="SM01400">
    <property type="entry name" value="Pribosyltran_N"/>
    <property type="match status" value="1"/>
</dbReference>
<dbReference type="GO" id="GO:0006417">
    <property type="term" value="P:regulation of translation"/>
    <property type="evidence" value="ECO:0007669"/>
    <property type="project" value="UniProtKB-KW"/>
</dbReference>
<dbReference type="GO" id="GO:0009165">
    <property type="term" value="P:nucleotide biosynthetic process"/>
    <property type="evidence" value="ECO:0007669"/>
    <property type="project" value="UniProtKB-KW"/>
</dbReference>
<feature type="compositionally biased region" description="Polar residues" evidence="20">
    <location>
        <begin position="218"/>
        <end position="249"/>
    </location>
</feature>
<accession>A0A8H3AZU6</accession>
<evidence type="ECO:0000256" key="15">
    <source>
        <dbReference type="ARBA" id="ARBA00022840"/>
    </source>
</evidence>
<dbReference type="SUPFAM" id="SSF53271">
    <property type="entry name" value="PRTase-like"/>
    <property type="match status" value="1"/>
</dbReference>
<evidence type="ECO:0000256" key="6">
    <source>
        <dbReference type="ARBA" id="ARBA00013819"/>
    </source>
</evidence>
<evidence type="ECO:0000259" key="21">
    <source>
        <dbReference type="Pfam" id="PF08662"/>
    </source>
</evidence>
<evidence type="ECO:0000313" key="24">
    <source>
        <dbReference type="Proteomes" id="UP000663841"/>
    </source>
</evidence>
<dbReference type="InterPro" id="IPR015943">
    <property type="entry name" value="WD40/YVTN_repeat-like_dom_sf"/>
</dbReference>
<keyword evidence="10" id="KW-0479">Metal-binding</keyword>
<dbReference type="FunFam" id="3.40.50.2020:FF:000001">
    <property type="entry name" value="Ribose-phosphate pyrophosphokinase"/>
    <property type="match status" value="1"/>
</dbReference>
<comment type="catalytic activity">
    <reaction evidence="19">
        <text>D-ribose 5-phosphate + ATP = 5-phospho-alpha-D-ribose 1-diphosphate + AMP + H(+)</text>
        <dbReference type="Rhea" id="RHEA:15609"/>
        <dbReference type="ChEBI" id="CHEBI:15378"/>
        <dbReference type="ChEBI" id="CHEBI:30616"/>
        <dbReference type="ChEBI" id="CHEBI:58017"/>
        <dbReference type="ChEBI" id="CHEBI:78346"/>
        <dbReference type="ChEBI" id="CHEBI:456215"/>
        <dbReference type="EC" id="2.7.6.1"/>
    </reaction>
</comment>
<keyword evidence="14" id="KW-0418">Kinase</keyword>
<sequence>MHYGGNSIKLLTGNSHPELAQAVAERLNIPLVPCVVKNFSNGEIDVKISESVRDEDVFILQSGSFDVNDNLMELLILISACKTASARRITAVIPCYPYARQAQKDKSRAPITAKLVANMLATAGADHLITMDLHASQIQGFFDLPVDNLYSEPSVVRYIKMEVRGWQDSIVVSPDAGGAKRASAIADRLGTEFALIHRQKAGGETMQNGVNGSHHVNGVSTNGYVNGSTNGASESSLANGPSNGQQVSDGSERMQLLVGDVKDKTAILVDDMIDTGRTVSLAARLLKENGAKEIYVIVSHGLFAEANLKQLATLPIERLVVTNTIPQSANEAVCEGKLHVLDVSPVLAESIRRTHNGESIMPALGHHQDTTAVRLPHRPSTSSQRKMSTETQQYAFRSQKQLGLVGGLPEFAPIDAFDKPSTTARTCTYSQDGRLFAYIIPEGVYIVDAGTFKVVQAIEVPNIVELAFSPLATFLQTWERPQKLEEGAQHKNLRIWRVADGTEVASFTQKAQEGWAPQYTANESQAIRVVGQDVQVFSPAEWEKGVVDKLRVEGLTSVSLSPAAQNPTIAVFIGEKKGAPATVRIHSLDTLEGAPASQKTFYKADKAVFKWNATGTYVLIFTQTDVDKSNKSYYGETNLYFLSAKGDFDCRVTLDKEGPIHDFTWSPNSKEFGVIYGYMPAKATLFDQRVRTVHEFGSHPINFISYNPQSRLVALAGFGNLAGKIDVYDRRTLAKVTTIDAPNTTWCQWSPCGQFLLTATLSPRLRVDNGVKIWHCTGPLVHVQLEEELYQVAWQPLPAGTAPAFAQTLPQAPAPTSSVALLAPAKPAAAKPAGAYRPPGARGLATPSIFKREDEGGAAYVSSNGTSTNHPQPYRPGRGGGPRHVPGAPSPGPSPSPKPGQGKKKGKKDKEKQEVVVPEPEPEPAPAAPAEPDPAAKKIRNLSKKLKAIDELKQKLARGDKLEVTQMQKIEAENEIRKELAALEAQA</sequence>
<evidence type="ECO:0000256" key="19">
    <source>
        <dbReference type="ARBA" id="ARBA00049535"/>
    </source>
</evidence>
<dbReference type="GO" id="GO:0000287">
    <property type="term" value="F:magnesium ion binding"/>
    <property type="evidence" value="ECO:0007669"/>
    <property type="project" value="InterPro"/>
</dbReference>
<evidence type="ECO:0000259" key="22">
    <source>
        <dbReference type="Pfam" id="PF13793"/>
    </source>
</evidence>
<evidence type="ECO:0000256" key="12">
    <source>
        <dbReference type="ARBA" id="ARBA00022737"/>
    </source>
</evidence>
<dbReference type="Gene3D" id="2.130.10.10">
    <property type="entry name" value="YVTN repeat-like/Quinoprotein amine dehydrogenase"/>
    <property type="match status" value="1"/>
</dbReference>
<evidence type="ECO:0000256" key="9">
    <source>
        <dbReference type="ARBA" id="ARBA00022679"/>
    </source>
</evidence>
<keyword evidence="13" id="KW-0547">Nucleotide-binding</keyword>
<dbReference type="GO" id="GO:0000049">
    <property type="term" value="F:tRNA binding"/>
    <property type="evidence" value="ECO:0007669"/>
    <property type="project" value="TreeGrafter"/>
</dbReference>
<dbReference type="InterPro" id="IPR013979">
    <property type="entry name" value="TIF_beta_prop-like"/>
</dbReference>
<organism evidence="23 24">
    <name type="scientific">Rhizoctonia solani</name>
    <dbReference type="NCBI Taxonomy" id="456999"/>
    <lineage>
        <taxon>Eukaryota</taxon>
        <taxon>Fungi</taxon>
        <taxon>Dikarya</taxon>
        <taxon>Basidiomycota</taxon>
        <taxon>Agaricomycotina</taxon>
        <taxon>Agaricomycetes</taxon>
        <taxon>Cantharellales</taxon>
        <taxon>Ceratobasidiaceae</taxon>
        <taxon>Rhizoctonia</taxon>
    </lineage>
</organism>
<protein>
    <recommendedName>
        <fullName evidence="6">Eukaryotic translation initiation factor 2A</fullName>
        <ecNumber evidence="5">2.7.6.1</ecNumber>
    </recommendedName>
</protein>
<comment type="similarity">
    <text evidence="3">Belongs to the ribose-phosphate pyrophosphokinase family.</text>
</comment>
<dbReference type="GO" id="GO:0006015">
    <property type="term" value="P:5-phosphoribose 1-diphosphate biosynthetic process"/>
    <property type="evidence" value="ECO:0007669"/>
    <property type="project" value="UniProtKB-ARBA"/>
</dbReference>
<evidence type="ECO:0000256" key="14">
    <source>
        <dbReference type="ARBA" id="ARBA00022777"/>
    </source>
</evidence>
<dbReference type="GO" id="GO:0016301">
    <property type="term" value="F:kinase activity"/>
    <property type="evidence" value="ECO:0007669"/>
    <property type="project" value="UniProtKB-KW"/>
</dbReference>
<dbReference type="Proteomes" id="UP000663841">
    <property type="component" value="Unassembled WGS sequence"/>
</dbReference>
<comment type="pathway">
    <text evidence="2">Metabolic intermediate biosynthesis; 5-phospho-alpha-D-ribose 1-diphosphate biosynthesis; 5-phospho-alpha-D-ribose 1-diphosphate from D-ribose 5-phosphate (route I): step 1/1.</text>
</comment>
<dbReference type="Gene3D" id="3.40.50.2020">
    <property type="match status" value="2"/>
</dbReference>
<dbReference type="InterPro" id="IPR011387">
    <property type="entry name" value="TIF2A"/>
</dbReference>
<keyword evidence="15" id="KW-0067">ATP-binding</keyword>
<evidence type="ECO:0000256" key="5">
    <source>
        <dbReference type="ARBA" id="ARBA00013247"/>
    </source>
</evidence>
<dbReference type="GO" id="GO:0005524">
    <property type="term" value="F:ATP binding"/>
    <property type="evidence" value="ECO:0007669"/>
    <property type="project" value="UniProtKB-KW"/>
</dbReference>
<evidence type="ECO:0000256" key="16">
    <source>
        <dbReference type="ARBA" id="ARBA00022842"/>
    </source>
</evidence>
<dbReference type="EC" id="2.7.6.1" evidence="5"/>
<evidence type="ECO:0000256" key="4">
    <source>
        <dbReference type="ARBA" id="ARBA00009573"/>
    </source>
</evidence>
<name>A0A8H3AZU6_9AGAM</name>
<evidence type="ECO:0000256" key="11">
    <source>
        <dbReference type="ARBA" id="ARBA00022727"/>
    </source>
</evidence>
<dbReference type="NCBIfam" id="TIGR01251">
    <property type="entry name" value="ribP_PPkin"/>
    <property type="match status" value="1"/>
</dbReference>
<dbReference type="Pfam" id="PF08662">
    <property type="entry name" value="eIF2A"/>
    <property type="match status" value="1"/>
</dbReference>
<dbReference type="SUPFAM" id="SSF82171">
    <property type="entry name" value="DPP6 N-terminal domain-like"/>
    <property type="match status" value="1"/>
</dbReference>
<dbReference type="GO" id="GO:0003729">
    <property type="term" value="F:mRNA binding"/>
    <property type="evidence" value="ECO:0007669"/>
    <property type="project" value="TreeGrafter"/>
</dbReference>
<dbReference type="InterPro" id="IPR029057">
    <property type="entry name" value="PRTase-like"/>
</dbReference>
<keyword evidence="11" id="KW-0545">Nucleotide biosynthesis</keyword>
<dbReference type="InterPro" id="IPR000842">
    <property type="entry name" value="PRib_PP_synth_CS"/>
</dbReference>
<dbReference type="PANTHER" id="PTHR13227">
    <property type="entry name" value="EUKARYOTIC TRANSLATION INITIATION FACTOR 2A"/>
    <property type="match status" value="1"/>
</dbReference>
<feature type="region of interest" description="Disordered" evidence="20">
    <location>
        <begin position="858"/>
        <end position="937"/>
    </location>
</feature>
<dbReference type="InterPro" id="IPR029099">
    <property type="entry name" value="Pribosyltran_N"/>
</dbReference>
<dbReference type="Pfam" id="PF13793">
    <property type="entry name" value="Pribosyltran_N"/>
    <property type="match status" value="1"/>
</dbReference>
<feature type="region of interest" description="Disordered" evidence="20">
    <location>
        <begin position="211"/>
        <end position="249"/>
    </location>
</feature>
<dbReference type="GO" id="GO:0022627">
    <property type="term" value="C:cytosolic small ribosomal subunit"/>
    <property type="evidence" value="ECO:0007669"/>
    <property type="project" value="TreeGrafter"/>
</dbReference>
<evidence type="ECO:0000256" key="2">
    <source>
        <dbReference type="ARBA" id="ARBA00004996"/>
    </source>
</evidence>
<evidence type="ECO:0000256" key="17">
    <source>
        <dbReference type="ARBA" id="ARBA00022845"/>
    </source>
</evidence>
<evidence type="ECO:0000256" key="8">
    <source>
        <dbReference type="ARBA" id="ARBA00022574"/>
    </source>
</evidence>
<keyword evidence="8" id="KW-0853">WD repeat</keyword>
<dbReference type="GO" id="GO:0003743">
    <property type="term" value="F:translation initiation factor activity"/>
    <property type="evidence" value="ECO:0007669"/>
    <property type="project" value="UniProtKB-KW"/>
</dbReference>
<proteinExistence type="inferred from homology"/>
<feature type="domain" description="Translation initiation factor beta propellor-like" evidence="21">
    <location>
        <begin position="599"/>
        <end position="792"/>
    </location>
</feature>
<dbReference type="CDD" id="cd06223">
    <property type="entry name" value="PRTases_typeI"/>
    <property type="match status" value="1"/>
</dbReference>
<dbReference type="GO" id="GO:0002189">
    <property type="term" value="C:ribose phosphate diphosphokinase complex"/>
    <property type="evidence" value="ECO:0007669"/>
    <property type="project" value="UniProtKB-ARBA"/>
</dbReference>
<dbReference type="Pfam" id="PF14572">
    <property type="entry name" value="Pribosyl_synth"/>
    <property type="match status" value="1"/>
</dbReference>
<evidence type="ECO:0000313" key="23">
    <source>
        <dbReference type="EMBL" id="CAE6444330.1"/>
    </source>
</evidence>
<feature type="compositionally biased region" description="Pro residues" evidence="20">
    <location>
        <begin position="888"/>
        <end position="898"/>
    </location>
</feature>
<dbReference type="InterPro" id="IPR000836">
    <property type="entry name" value="PRTase_dom"/>
</dbReference>
<dbReference type="InterPro" id="IPR005946">
    <property type="entry name" value="Rib-P_diPkinase"/>
</dbReference>
<dbReference type="GO" id="GO:0004749">
    <property type="term" value="F:ribose phosphate diphosphokinase activity"/>
    <property type="evidence" value="ECO:0007669"/>
    <property type="project" value="UniProtKB-EC"/>
</dbReference>
<dbReference type="GO" id="GO:0009156">
    <property type="term" value="P:ribonucleoside monophosphate biosynthetic process"/>
    <property type="evidence" value="ECO:0007669"/>
    <property type="project" value="InterPro"/>
</dbReference>
<evidence type="ECO:0000256" key="18">
    <source>
        <dbReference type="ARBA" id="ARBA00022917"/>
    </source>
</evidence>
<feature type="compositionally biased region" description="Pro residues" evidence="20">
    <location>
        <begin position="923"/>
        <end position="932"/>
    </location>
</feature>